<feature type="active site" evidence="6">
    <location>
        <position position="274"/>
    </location>
</feature>
<dbReference type="InterPro" id="IPR044638">
    <property type="entry name" value="ALDH7A1-like"/>
</dbReference>
<protein>
    <recommendedName>
        <fullName evidence="5">aldehyde dehydrogenase (NAD(+))</fullName>
        <ecNumber evidence="5">1.2.1.3</ecNumber>
    </recommendedName>
</protein>
<dbReference type="SUPFAM" id="SSF53720">
    <property type="entry name" value="ALDH-like"/>
    <property type="match status" value="1"/>
</dbReference>
<proteinExistence type="inferred from homology"/>
<gene>
    <name evidence="9" type="ORF">GGR90_003592</name>
</gene>
<dbReference type="Pfam" id="PF00171">
    <property type="entry name" value="Aldedh"/>
    <property type="match status" value="1"/>
</dbReference>
<evidence type="ECO:0000259" key="8">
    <source>
        <dbReference type="Pfam" id="PF00171"/>
    </source>
</evidence>
<dbReference type="InterPro" id="IPR029510">
    <property type="entry name" value="Ald_DH_CS_GLU"/>
</dbReference>
<evidence type="ECO:0000256" key="1">
    <source>
        <dbReference type="ARBA" id="ARBA00009986"/>
    </source>
</evidence>
<evidence type="ECO:0000256" key="3">
    <source>
        <dbReference type="ARBA" id="ARBA00023002"/>
    </source>
</evidence>
<dbReference type="GO" id="GO:0004029">
    <property type="term" value="F:aldehyde dehydrogenase (NAD+) activity"/>
    <property type="evidence" value="ECO:0007669"/>
    <property type="project" value="UniProtKB-EC"/>
</dbReference>
<comment type="subunit">
    <text evidence="2">Homotetramer.</text>
</comment>
<comment type="caution">
    <text evidence="9">The sequence shown here is derived from an EMBL/GenBank/DDBJ whole genome shotgun (WGS) entry which is preliminary data.</text>
</comment>
<organism evidence="9 10">
    <name type="scientific">Sphingopyxis italica</name>
    <dbReference type="NCBI Taxonomy" id="1129133"/>
    <lineage>
        <taxon>Bacteria</taxon>
        <taxon>Pseudomonadati</taxon>
        <taxon>Pseudomonadota</taxon>
        <taxon>Alphaproteobacteria</taxon>
        <taxon>Sphingomonadales</taxon>
        <taxon>Sphingomonadaceae</taxon>
        <taxon>Sphingopyxis</taxon>
    </lineage>
</organism>
<dbReference type="EMBL" id="JAATIT010000006">
    <property type="protein sequence ID" value="NJB91381.1"/>
    <property type="molecule type" value="Genomic_DNA"/>
</dbReference>
<dbReference type="Gene3D" id="3.40.605.10">
    <property type="entry name" value="Aldehyde Dehydrogenase, Chain A, domain 1"/>
    <property type="match status" value="1"/>
</dbReference>
<dbReference type="PROSITE" id="PS00687">
    <property type="entry name" value="ALDEHYDE_DEHYDR_GLU"/>
    <property type="match status" value="1"/>
</dbReference>
<accession>A0A7X6BAQ8</accession>
<dbReference type="Proteomes" id="UP000535078">
    <property type="component" value="Unassembled WGS sequence"/>
</dbReference>
<dbReference type="InterPro" id="IPR016161">
    <property type="entry name" value="Ald_DH/histidinol_DH"/>
</dbReference>
<evidence type="ECO:0000256" key="6">
    <source>
        <dbReference type="PROSITE-ProRule" id="PRU10007"/>
    </source>
</evidence>
<dbReference type="AlphaFoldDB" id="A0A7X6BAQ8"/>
<dbReference type="Gene3D" id="3.40.309.10">
    <property type="entry name" value="Aldehyde Dehydrogenase, Chain A, domain 2"/>
    <property type="match status" value="1"/>
</dbReference>
<evidence type="ECO:0000313" key="10">
    <source>
        <dbReference type="Proteomes" id="UP000535078"/>
    </source>
</evidence>
<dbReference type="InterPro" id="IPR016162">
    <property type="entry name" value="Ald_DH_N"/>
</dbReference>
<evidence type="ECO:0000256" key="2">
    <source>
        <dbReference type="ARBA" id="ARBA00011881"/>
    </source>
</evidence>
<evidence type="ECO:0000256" key="4">
    <source>
        <dbReference type="ARBA" id="ARBA00023027"/>
    </source>
</evidence>
<dbReference type="EC" id="1.2.1.3" evidence="5"/>
<dbReference type="PANTHER" id="PTHR43521:SF1">
    <property type="entry name" value="ALPHA-AMINOADIPIC SEMIALDEHYDE DEHYDROGENASE"/>
    <property type="match status" value="1"/>
</dbReference>
<dbReference type="PANTHER" id="PTHR43521">
    <property type="entry name" value="ALPHA-AMINOADIPIC SEMIALDEHYDE DEHYDROGENASE"/>
    <property type="match status" value="1"/>
</dbReference>
<keyword evidence="10" id="KW-1185">Reference proteome</keyword>
<evidence type="ECO:0000313" key="9">
    <source>
        <dbReference type="EMBL" id="NJB91381.1"/>
    </source>
</evidence>
<feature type="domain" description="Aldehyde dehydrogenase" evidence="8">
    <location>
        <begin position="42"/>
        <end position="499"/>
    </location>
</feature>
<dbReference type="InterPro" id="IPR016163">
    <property type="entry name" value="Ald_DH_C"/>
</dbReference>
<reference evidence="9 10" key="1">
    <citation type="submission" date="2020-03" db="EMBL/GenBank/DDBJ databases">
        <title>Genomic Encyclopedia of Type Strains, Phase IV (KMG-IV): sequencing the most valuable type-strain genomes for metagenomic binning, comparative biology and taxonomic classification.</title>
        <authorList>
            <person name="Goeker M."/>
        </authorList>
    </citation>
    <scope>NUCLEOTIDE SEQUENCE [LARGE SCALE GENOMIC DNA]</scope>
    <source>
        <strain evidence="9 10">DSM 25229</strain>
    </source>
</reference>
<evidence type="ECO:0000256" key="5">
    <source>
        <dbReference type="ARBA" id="ARBA00024226"/>
    </source>
</evidence>
<sequence>MNAIDTSLSSSPGQPAPGAFADAIVDLFGELGLSLSDDLGSDLAVFSPIDGSALATLKMHRATDMDAMVANAEVAFVAWKQVPAPHRGELIRRYGQLVREHKEVLSRLLTIENGKILTEARGEVQEVIDICEYAVGLSRQLFGLTIASERAEHRLTEYWHPLGVLGLISAFNFPAAVWAWGTTVALVCGDSAIWKPSEKTPLTALAFAKLLQKVAADYEFAPDHLVQVAIGDAECGGIIADHPGISIVSATGSVRMGQDVGVRVQRRFGRPVLELGGNNAAIVAPSADIGLALRGTIFAATGTCGQRCTTLRRLIVHESIRADFVKRLIAAVGSLNIGSPLDDMTHVGPLIDKAAFDAMQRALDRARGEGGTVHGGERIEVAGSPEAYYVRPAIVEMPAQSEIVREETFAPILYVLSYADFAEAIALQNGVPQGLSSCIFTSDVREAETFQSAQGSDCGIVNVNIGTSGAEIGGAFGGEKMTGGGRVSGSDSWKNYMRRVTATVNYSTELPLAQGVKFDFDID</sequence>
<dbReference type="FunFam" id="3.40.309.10:FF:000018">
    <property type="entry name" value="Alpha-aminoadipic semialdehyde dehydrogenase"/>
    <property type="match status" value="1"/>
</dbReference>
<dbReference type="InterPro" id="IPR015590">
    <property type="entry name" value="Aldehyde_DH_dom"/>
</dbReference>
<name>A0A7X6BAQ8_9SPHN</name>
<keyword evidence="3 7" id="KW-0560">Oxidoreductase</keyword>
<dbReference type="RefSeq" id="WP_167922746.1">
    <property type="nucleotide sequence ID" value="NZ_JAATIT010000006.1"/>
</dbReference>
<comment type="similarity">
    <text evidence="1 7">Belongs to the aldehyde dehydrogenase family.</text>
</comment>
<keyword evidence="4" id="KW-0520">NAD</keyword>
<evidence type="ECO:0000256" key="7">
    <source>
        <dbReference type="RuleBase" id="RU003345"/>
    </source>
</evidence>